<keyword evidence="1" id="KW-0472">Membrane</keyword>
<reference evidence="3" key="2">
    <citation type="submission" date="2015-01" db="EMBL/GenBank/DDBJ databases">
        <title>Evolutionary Origins and Diversification of the Mycorrhizal Mutualists.</title>
        <authorList>
            <consortium name="DOE Joint Genome Institute"/>
            <consortium name="Mycorrhizal Genomics Consortium"/>
            <person name="Kohler A."/>
            <person name="Kuo A."/>
            <person name="Nagy L.G."/>
            <person name="Floudas D."/>
            <person name="Copeland A."/>
            <person name="Barry K.W."/>
            <person name="Cichocki N."/>
            <person name="Veneault-Fourrey C."/>
            <person name="LaButti K."/>
            <person name="Lindquist E.A."/>
            <person name="Lipzen A."/>
            <person name="Lundell T."/>
            <person name="Morin E."/>
            <person name="Murat C."/>
            <person name="Riley R."/>
            <person name="Ohm R."/>
            <person name="Sun H."/>
            <person name="Tunlid A."/>
            <person name="Henrissat B."/>
            <person name="Grigoriev I.V."/>
            <person name="Hibbett D.S."/>
            <person name="Martin F."/>
        </authorList>
    </citation>
    <scope>NUCLEOTIDE SEQUENCE [LARGE SCALE GENOMIC DNA]</scope>
    <source>
        <strain evidence="3">MAFF 305830</strain>
    </source>
</reference>
<proteinExistence type="predicted"/>
<dbReference type="HOGENOM" id="CLU_1950153_0_0_1"/>
<sequence>MKLCRERNSVVRWVIIESLSSQNSSGGGCTWIAGGPVYEAHASWPNFSEYSGDSIPIKNSRILLFYAFYRSIFVLGVVFGARLSVPVQDAISLIDPPNNISYGMFTRIICKIALDGGPFGRPSVAARSW</sequence>
<keyword evidence="1" id="KW-0812">Transmembrane</keyword>
<dbReference type="EMBL" id="KN824370">
    <property type="protein sequence ID" value="KIM21842.1"/>
    <property type="molecule type" value="Genomic_DNA"/>
</dbReference>
<accession>A0A0C2WWV3</accession>
<dbReference type="AlphaFoldDB" id="A0A0C2WWV3"/>
<name>A0A0C2WWV3_SERVB</name>
<evidence type="ECO:0000313" key="2">
    <source>
        <dbReference type="EMBL" id="KIM21842.1"/>
    </source>
</evidence>
<dbReference type="Proteomes" id="UP000054097">
    <property type="component" value="Unassembled WGS sequence"/>
</dbReference>
<organism evidence="2 3">
    <name type="scientific">Serendipita vermifera MAFF 305830</name>
    <dbReference type="NCBI Taxonomy" id="933852"/>
    <lineage>
        <taxon>Eukaryota</taxon>
        <taxon>Fungi</taxon>
        <taxon>Dikarya</taxon>
        <taxon>Basidiomycota</taxon>
        <taxon>Agaricomycotina</taxon>
        <taxon>Agaricomycetes</taxon>
        <taxon>Sebacinales</taxon>
        <taxon>Serendipitaceae</taxon>
        <taxon>Serendipita</taxon>
    </lineage>
</organism>
<reference evidence="2 3" key="1">
    <citation type="submission" date="2014-04" db="EMBL/GenBank/DDBJ databases">
        <authorList>
            <consortium name="DOE Joint Genome Institute"/>
            <person name="Kuo A."/>
            <person name="Zuccaro A."/>
            <person name="Kohler A."/>
            <person name="Nagy L.G."/>
            <person name="Floudas D."/>
            <person name="Copeland A."/>
            <person name="Barry K.W."/>
            <person name="Cichocki N."/>
            <person name="Veneault-Fourrey C."/>
            <person name="LaButti K."/>
            <person name="Lindquist E.A."/>
            <person name="Lipzen A."/>
            <person name="Lundell T."/>
            <person name="Morin E."/>
            <person name="Murat C."/>
            <person name="Sun H."/>
            <person name="Tunlid A."/>
            <person name="Henrissat B."/>
            <person name="Grigoriev I.V."/>
            <person name="Hibbett D.S."/>
            <person name="Martin F."/>
            <person name="Nordberg H.P."/>
            <person name="Cantor M.N."/>
            <person name="Hua S.X."/>
        </authorList>
    </citation>
    <scope>NUCLEOTIDE SEQUENCE [LARGE SCALE GENOMIC DNA]</scope>
    <source>
        <strain evidence="2 3">MAFF 305830</strain>
    </source>
</reference>
<protein>
    <submittedName>
        <fullName evidence="2">Uncharacterized protein</fullName>
    </submittedName>
</protein>
<evidence type="ECO:0000256" key="1">
    <source>
        <dbReference type="SAM" id="Phobius"/>
    </source>
</evidence>
<keyword evidence="1" id="KW-1133">Transmembrane helix</keyword>
<dbReference type="PROSITE" id="PS51257">
    <property type="entry name" value="PROKAR_LIPOPROTEIN"/>
    <property type="match status" value="1"/>
</dbReference>
<evidence type="ECO:0000313" key="3">
    <source>
        <dbReference type="Proteomes" id="UP000054097"/>
    </source>
</evidence>
<gene>
    <name evidence="2" type="ORF">M408DRAFT_333219</name>
</gene>
<feature type="transmembrane region" description="Helical" evidence="1">
    <location>
        <begin position="63"/>
        <end position="83"/>
    </location>
</feature>
<keyword evidence="3" id="KW-1185">Reference proteome</keyword>